<dbReference type="Proteomes" id="UP000288623">
    <property type="component" value="Unassembled WGS sequence"/>
</dbReference>
<keyword evidence="1" id="KW-0472">Membrane</keyword>
<evidence type="ECO:0000313" key="2">
    <source>
        <dbReference type="EMBL" id="RUS53170.1"/>
    </source>
</evidence>
<dbReference type="Pfam" id="PF10694">
    <property type="entry name" value="DUF2500"/>
    <property type="match status" value="1"/>
</dbReference>
<proteinExistence type="predicted"/>
<keyword evidence="1" id="KW-0812">Transmembrane</keyword>
<accession>A0A433RR33</accession>
<dbReference type="AlphaFoldDB" id="A0A433RR33"/>
<protein>
    <recommendedName>
        <fullName evidence="4">DUF2500 domain-containing protein</fullName>
    </recommendedName>
</protein>
<dbReference type="Gene3D" id="2.40.50.660">
    <property type="match status" value="1"/>
</dbReference>
<comment type="caution">
    <text evidence="2">The sequence shown here is derived from an EMBL/GenBank/DDBJ whole genome shotgun (WGS) entry which is preliminary data.</text>
</comment>
<reference evidence="2 3" key="1">
    <citation type="submission" date="2014-11" db="EMBL/GenBank/DDBJ databases">
        <title>Genome sequence and analysis of novel Kurthia sp.</title>
        <authorList>
            <person name="Lawson J.N."/>
            <person name="Gonzalez J.E."/>
            <person name="Rinauldi L."/>
            <person name="Xuan Z."/>
            <person name="Firman A."/>
            <person name="Shaddox L."/>
            <person name="Trudeau A."/>
            <person name="Shah S."/>
            <person name="Reiman D."/>
        </authorList>
    </citation>
    <scope>NUCLEOTIDE SEQUENCE [LARGE SCALE GENOMIC DNA]</scope>
    <source>
        <strain evidence="2 3">3B1D</strain>
    </source>
</reference>
<evidence type="ECO:0000256" key="1">
    <source>
        <dbReference type="SAM" id="Phobius"/>
    </source>
</evidence>
<sequence length="111" mass="12954">MDISDGLLFFYIIPTIVIGFILYVAVKEFNEYKRNNAAEIEMTHAKIVSKRTELLGGGDSFMAMDYYITFQHAQGKRIEFKVNGLTYGELIESDKGLLKFQRKRFLHFDRM</sequence>
<name>A0A433RR33_9BACL</name>
<dbReference type="EMBL" id="JTFC01000039">
    <property type="protein sequence ID" value="RUS53170.1"/>
    <property type="molecule type" value="Genomic_DNA"/>
</dbReference>
<gene>
    <name evidence="2" type="ORF">QI30_15050</name>
</gene>
<dbReference type="RefSeq" id="WP_126991426.1">
    <property type="nucleotide sequence ID" value="NZ_JTFC01000039.1"/>
</dbReference>
<keyword evidence="3" id="KW-1185">Reference proteome</keyword>
<keyword evidence="1" id="KW-1133">Transmembrane helix</keyword>
<organism evidence="2 3">
    <name type="scientific">Candidatus Kurthia intestinigallinarum</name>
    <dbReference type="NCBI Taxonomy" id="1562256"/>
    <lineage>
        <taxon>Bacteria</taxon>
        <taxon>Bacillati</taxon>
        <taxon>Bacillota</taxon>
        <taxon>Bacilli</taxon>
        <taxon>Bacillales</taxon>
        <taxon>Caryophanaceae</taxon>
        <taxon>Kurthia</taxon>
    </lineage>
</organism>
<dbReference type="InterPro" id="IPR019635">
    <property type="entry name" value="DUF2500"/>
</dbReference>
<evidence type="ECO:0000313" key="3">
    <source>
        <dbReference type="Proteomes" id="UP000288623"/>
    </source>
</evidence>
<dbReference type="OrthoDB" id="282886at2"/>
<evidence type="ECO:0008006" key="4">
    <source>
        <dbReference type="Google" id="ProtNLM"/>
    </source>
</evidence>
<feature type="transmembrane region" description="Helical" evidence="1">
    <location>
        <begin position="6"/>
        <end position="26"/>
    </location>
</feature>